<keyword evidence="1" id="KW-0732">Signal</keyword>
<dbReference type="Proteomes" id="UP000176498">
    <property type="component" value="Unassembled WGS sequence"/>
</dbReference>
<reference evidence="2 3" key="1">
    <citation type="journal article" date="2016" name="Nat. Commun.">
        <title>Thousands of microbial genomes shed light on interconnected biogeochemical processes in an aquifer system.</title>
        <authorList>
            <person name="Anantharaman K."/>
            <person name="Brown C.T."/>
            <person name="Hug L.A."/>
            <person name="Sharon I."/>
            <person name="Castelle C.J."/>
            <person name="Probst A.J."/>
            <person name="Thomas B.C."/>
            <person name="Singh A."/>
            <person name="Wilkins M.J."/>
            <person name="Karaoz U."/>
            <person name="Brodie E.L."/>
            <person name="Williams K.H."/>
            <person name="Hubbard S.S."/>
            <person name="Banfield J.F."/>
        </authorList>
    </citation>
    <scope>NUCLEOTIDE SEQUENCE [LARGE SCALE GENOMIC DNA]</scope>
</reference>
<evidence type="ECO:0000313" key="3">
    <source>
        <dbReference type="Proteomes" id="UP000176498"/>
    </source>
</evidence>
<evidence type="ECO:0000256" key="1">
    <source>
        <dbReference type="SAM" id="SignalP"/>
    </source>
</evidence>
<comment type="caution">
    <text evidence="2">The sequence shown here is derived from an EMBL/GenBank/DDBJ whole genome shotgun (WGS) entry which is preliminary data.</text>
</comment>
<feature type="chain" id="PRO_5009581367" evidence="1">
    <location>
        <begin position="22"/>
        <end position="64"/>
    </location>
</feature>
<dbReference type="AlphaFoldDB" id="A0A1G1XN86"/>
<sequence length="64" mass="7169">MKGKIAVLLVVVLLTFSPACAHLSNQRQGQKVEQPKVGLQDYHPPLKNVLFSQLINIGVKIYRK</sequence>
<dbReference type="EMBL" id="MHHZ01000015">
    <property type="protein sequence ID" value="OGY41595.1"/>
    <property type="molecule type" value="Genomic_DNA"/>
</dbReference>
<gene>
    <name evidence="2" type="ORF">A2Y82_01230</name>
</gene>
<organism evidence="2 3">
    <name type="scientific">Candidatus Buchananbacteria bacterium RBG_13_36_9</name>
    <dbReference type="NCBI Taxonomy" id="1797530"/>
    <lineage>
        <taxon>Bacteria</taxon>
        <taxon>Candidatus Buchananiibacteriota</taxon>
    </lineage>
</organism>
<evidence type="ECO:0000313" key="2">
    <source>
        <dbReference type="EMBL" id="OGY41595.1"/>
    </source>
</evidence>
<proteinExistence type="predicted"/>
<protein>
    <submittedName>
        <fullName evidence="2">Uncharacterized protein</fullName>
    </submittedName>
</protein>
<feature type="signal peptide" evidence="1">
    <location>
        <begin position="1"/>
        <end position="21"/>
    </location>
</feature>
<accession>A0A1G1XN86</accession>
<name>A0A1G1XN86_9BACT</name>